<feature type="transmembrane region" description="Helical" evidence="1">
    <location>
        <begin position="12"/>
        <end position="31"/>
    </location>
</feature>
<dbReference type="EMBL" id="QFWG01000006">
    <property type="protein sequence ID" value="PWI27767.1"/>
    <property type="molecule type" value="Genomic_DNA"/>
</dbReference>
<keyword evidence="1" id="KW-0812">Transmembrane</keyword>
<gene>
    <name evidence="2" type="ORF">CAY35_06095</name>
</gene>
<comment type="caution">
    <text evidence="2">The sequence shown here is derived from an EMBL/GenBank/DDBJ whole genome shotgun (WGS) entry which is preliminary data.</text>
</comment>
<sequence>MVHMTWALMTEFVISVVIDGIIFVLALIALLDCLGHPADRFRVFSRMSKGAWAGVLAAAALLTGLSCISGVSALMGTAFATGILGAGGFGMILILASAVFTGVYLAGVRPNVSGKNGYGSY</sequence>
<dbReference type="Pfam" id="PF10724">
    <property type="entry name" value="DUF2516"/>
    <property type="match status" value="1"/>
</dbReference>
<evidence type="ECO:0000313" key="2">
    <source>
        <dbReference type="EMBL" id="PWI27767.1"/>
    </source>
</evidence>
<feature type="transmembrane region" description="Helical" evidence="1">
    <location>
        <begin position="52"/>
        <end position="76"/>
    </location>
</feature>
<feature type="transmembrane region" description="Helical" evidence="1">
    <location>
        <begin position="82"/>
        <end position="106"/>
    </location>
</feature>
<keyword evidence="1" id="KW-0472">Membrane</keyword>
<dbReference type="InterPro" id="IPR019662">
    <property type="entry name" value="DUF2516"/>
</dbReference>
<keyword evidence="3" id="KW-1185">Reference proteome</keyword>
<protein>
    <submittedName>
        <fullName evidence="2">DUF2516 domain-containing protein</fullName>
    </submittedName>
</protein>
<evidence type="ECO:0000313" key="3">
    <source>
        <dbReference type="Proteomes" id="UP000245514"/>
    </source>
</evidence>
<accession>A0ABX5L7X9</accession>
<evidence type="ECO:0000256" key="1">
    <source>
        <dbReference type="SAM" id="Phobius"/>
    </source>
</evidence>
<organism evidence="2 3">
    <name type="scientific">Pseudoglutamicibacter cumminsii</name>
    <dbReference type="NCBI Taxonomy" id="156979"/>
    <lineage>
        <taxon>Bacteria</taxon>
        <taxon>Bacillati</taxon>
        <taxon>Actinomycetota</taxon>
        <taxon>Actinomycetes</taxon>
        <taxon>Micrococcales</taxon>
        <taxon>Micrococcaceae</taxon>
        <taxon>Pseudoglutamicibacter</taxon>
    </lineage>
</organism>
<keyword evidence="1" id="KW-1133">Transmembrane helix</keyword>
<name>A0ABX5L7X9_9MICC</name>
<proteinExistence type="predicted"/>
<reference evidence="2 3" key="1">
    <citation type="submission" date="2018-05" db="EMBL/GenBank/DDBJ databases">
        <title>Draft Genome Sequence of Arthrobacter cumminsii IME1328, Isolated from a Patient Who Suffered from Foot Ulcers in China.</title>
        <authorList>
            <person name="Li M."/>
            <person name="Jiang Z."/>
            <person name="Sun Q."/>
            <person name="Tong Y."/>
        </authorList>
    </citation>
    <scope>NUCLEOTIDE SEQUENCE [LARGE SCALE GENOMIC DNA]</scope>
    <source>
        <strain evidence="2 3">IME1328</strain>
    </source>
</reference>
<dbReference type="Proteomes" id="UP000245514">
    <property type="component" value="Unassembled WGS sequence"/>
</dbReference>